<dbReference type="InterPro" id="IPR042242">
    <property type="entry name" value="RecO_C"/>
</dbReference>
<dbReference type="Proteomes" id="UP001223646">
    <property type="component" value="Unassembled WGS sequence"/>
</dbReference>
<evidence type="ECO:0000313" key="10">
    <source>
        <dbReference type="EMBL" id="MEO3716707.1"/>
    </source>
</evidence>
<comment type="caution">
    <text evidence="10">The sequence shown here is derived from an EMBL/GenBank/DDBJ whole genome shotgun (WGS) entry which is preliminary data.</text>
</comment>
<proteinExistence type="inferred from homology"/>
<evidence type="ECO:0000313" key="11">
    <source>
        <dbReference type="Proteomes" id="UP001223646"/>
    </source>
</evidence>
<evidence type="ECO:0000256" key="2">
    <source>
        <dbReference type="ARBA" id="ARBA00007452"/>
    </source>
</evidence>
<dbReference type="Pfam" id="PF02565">
    <property type="entry name" value="RecO_C"/>
    <property type="match status" value="1"/>
</dbReference>
<keyword evidence="6 8" id="KW-0234">DNA repair</keyword>
<evidence type="ECO:0000256" key="8">
    <source>
        <dbReference type="HAMAP-Rule" id="MF_00201"/>
    </source>
</evidence>
<reference evidence="10" key="2">
    <citation type="submission" date="2024-05" db="EMBL/GenBank/DDBJ databases">
        <authorList>
            <person name="Wolfe A."/>
        </authorList>
    </citation>
    <scope>NUCLEOTIDE SEQUENCE</scope>
    <source>
        <strain evidence="10">UMB1064</strain>
    </source>
</reference>
<dbReference type="EMBL" id="JASOOY020000011">
    <property type="protein sequence ID" value="MEO3716707.1"/>
    <property type="molecule type" value="Genomic_DNA"/>
</dbReference>
<name>A0AAW9SJD2_CORAY</name>
<dbReference type="PANTHER" id="PTHR33991:SF1">
    <property type="entry name" value="DNA REPAIR PROTEIN RECO"/>
    <property type="match status" value="1"/>
</dbReference>
<evidence type="ECO:0000259" key="9">
    <source>
        <dbReference type="Pfam" id="PF11967"/>
    </source>
</evidence>
<dbReference type="GO" id="GO:0043590">
    <property type="term" value="C:bacterial nucleoid"/>
    <property type="evidence" value="ECO:0007669"/>
    <property type="project" value="TreeGrafter"/>
</dbReference>
<organism evidence="10 11">
    <name type="scientific">Corynebacterium amycolatum</name>
    <dbReference type="NCBI Taxonomy" id="43765"/>
    <lineage>
        <taxon>Bacteria</taxon>
        <taxon>Bacillati</taxon>
        <taxon>Actinomycetota</taxon>
        <taxon>Actinomycetes</taxon>
        <taxon>Mycobacteriales</taxon>
        <taxon>Corynebacteriaceae</taxon>
        <taxon>Corynebacterium</taxon>
    </lineage>
</organism>
<dbReference type="AlphaFoldDB" id="A0AAW9SJD2"/>
<dbReference type="InterPro" id="IPR003717">
    <property type="entry name" value="RecO"/>
</dbReference>
<dbReference type="InterPro" id="IPR012340">
    <property type="entry name" value="NA-bd_OB-fold"/>
</dbReference>
<evidence type="ECO:0000256" key="5">
    <source>
        <dbReference type="ARBA" id="ARBA00023172"/>
    </source>
</evidence>
<gene>
    <name evidence="8 10" type="primary">recO</name>
    <name evidence="10" type="ORF">QP460_003770</name>
</gene>
<sequence>MVEPYRDRALVVRRYDLGEADRIIVLFTRDHGLVRGVAKGVRRAKSRFGSRLSPFVDVDVNIYPRRGLSTIAGADTVRTWAAPLVDDYARYTCACAVLDVAERIVGEEQVPAPELWDLTTQSLDDVAAGRHRPDLLLTSYILRAMAQAGWQPSLFECAGCGKAGPHHAFSPALGGAVCTNCRPPGADTPPTEVLHLMWQLAHEQWAGIDTSSSEFEGRMATARTLTAKYLQYYLGRRVPALEHVDAFWQ</sequence>
<dbReference type="SUPFAM" id="SSF50249">
    <property type="entry name" value="Nucleic acid-binding proteins"/>
    <property type="match status" value="1"/>
</dbReference>
<evidence type="ECO:0000256" key="6">
    <source>
        <dbReference type="ARBA" id="ARBA00023204"/>
    </source>
</evidence>
<dbReference type="HAMAP" id="MF_00201">
    <property type="entry name" value="RecO"/>
    <property type="match status" value="1"/>
</dbReference>
<dbReference type="NCBIfam" id="TIGR00613">
    <property type="entry name" value="reco"/>
    <property type="match status" value="1"/>
</dbReference>
<dbReference type="Gene3D" id="1.20.1440.120">
    <property type="entry name" value="Recombination protein O, C-terminal domain"/>
    <property type="match status" value="1"/>
</dbReference>
<dbReference type="GO" id="GO:0006310">
    <property type="term" value="P:DNA recombination"/>
    <property type="evidence" value="ECO:0007669"/>
    <property type="project" value="UniProtKB-UniRule"/>
</dbReference>
<evidence type="ECO:0000256" key="4">
    <source>
        <dbReference type="ARBA" id="ARBA00022763"/>
    </source>
</evidence>
<comment type="function">
    <text evidence="1 8">Involved in DNA repair and RecF pathway recombination.</text>
</comment>
<accession>A0AAW9SJD2</accession>
<dbReference type="GO" id="GO:0006302">
    <property type="term" value="P:double-strand break repair"/>
    <property type="evidence" value="ECO:0007669"/>
    <property type="project" value="TreeGrafter"/>
</dbReference>
<reference evidence="10" key="1">
    <citation type="submission" date="2023-05" db="EMBL/GenBank/DDBJ databases">
        <authorList>
            <person name="Du J."/>
        </authorList>
    </citation>
    <scope>NUCLEOTIDE SEQUENCE</scope>
    <source>
        <strain evidence="10">UMB1064</strain>
    </source>
</reference>
<protein>
    <recommendedName>
        <fullName evidence="3 8">DNA repair protein RecO</fullName>
    </recommendedName>
    <alternativeName>
        <fullName evidence="7 8">Recombination protein O</fullName>
    </alternativeName>
</protein>
<evidence type="ECO:0000256" key="3">
    <source>
        <dbReference type="ARBA" id="ARBA00021310"/>
    </source>
</evidence>
<comment type="similarity">
    <text evidence="2 8">Belongs to the RecO family.</text>
</comment>
<dbReference type="SUPFAM" id="SSF57863">
    <property type="entry name" value="ArfGap/RecO-like zinc finger"/>
    <property type="match status" value="1"/>
</dbReference>
<keyword evidence="5 8" id="KW-0233">DNA recombination</keyword>
<dbReference type="Pfam" id="PF11967">
    <property type="entry name" value="RecO_N"/>
    <property type="match status" value="1"/>
</dbReference>
<keyword evidence="4 8" id="KW-0227">DNA damage</keyword>
<dbReference type="InterPro" id="IPR037278">
    <property type="entry name" value="ARFGAP/RecO"/>
</dbReference>
<evidence type="ECO:0000256" key="1">
    <source>
        <dbReference type="ARBA" id="ARBA00003065"/>
    </source>
</evidence>
<dbReference type="InterPro" id="IPR022572">
    <property type="entry name" value="DNA_rep/recomb_RecO_N"/>
</dbReference>
<evidence type="ECO:0000256" key="7">
    <source>
        <dbReference type="ARBA" id="ARBA00033409"/>
    </source>
</evidence>
<dbReference type="Gene3D" id="2.40.50.140">
    <property type="entry name" value="Nucleic acid-binding proteins"/>
    <property type="match status" value="1"/>
</dbReference>
<feature type="domain" description="DNA replication/recombination mediator RecO N-terminal" evidence="9">
    <location>
        <begin position="4"/>
        <end position="79"/>
    </location>
</feature>
<dbReference type="PANTHER" id="PTHR33991">
    <property type="entry name" value="DNA REPAIR PROTEIN RECO"/>
    <property type="match status" value="1"/>
</dbReference>
<dbReference type="RefSeq" id="WP_016423113.1">
    <property type="nucleotide sequence ID" value="NZ_CP068169.1"/>
</dbReference>